<evidence type="ECO:0000313" key="1">
    <source>
        <dbReference type="EMBL" id="EXB73716.1"/>
    </source>
</evidence>
<name>W9RUN0_9ROSA</name>
<reference evidence="2" key="1">
    <citation type="submission" date="2013-01" db="EMBL/GenBank/DDBJ databases">
        <title>Draft Genome Sequence of a Mulberry Tree, Morus notabilis C.K. Schneid.</title>
        <authorList>
            <person name="He N."/>
            <person name="Zhao S."/>
        </authorList>
    </citation>
    <scope>NUCLEOTIDE SEQUENCE</scope>
</reference>
<organism evidence="1 2">
    <name type="scientific">Morus notabilis</name>
    <dbReference type="NCBI Taxonomy" id="981085"/>
    <lineage>
        <taxon>Eukaryota</taxon>
        <taxon>Viridiplantae</taxon>
        <taxon>Streptophyta</taxon>
        <taxon>Embryophyta</taxon>
        <taxon>Tracheophyta</taxon>
        <taxon>Spermatophyta</taxon>
        <taxon>Magnoliopsida</taxon>
        <taxon>eudicotyledons</taxon>
        <taxon>Gunneridae</taxon>
        <taxon>Pentapetalae</taxon>
        <taxon>rosids</taxon>
        <taxon>fabids</taxon>
        <taxon>Rosales</taxon>
        <taxon>Moraceae</taxon>
        <taxon>Moreae</taxon>
        <taxon>Morus</taxon>
    </lineage>
</organism>
<dbReference type="AlphaFoldDB" id="W9RUN0"/>
<sequence>MQIISLGEGHEIRTGHSILRVVISWLCINLWLNESSVKSHTRKSHESHILSRLSPLSCVSPLSYLSHQANPPHQRCGPTSQRRNSRPFLPAISHLGRQQHAAPQSVRSFSVLSLAHPTLRSVGPTCQRASSASISRTPAIPVIAFYQHTPATPSATCGKSIPINQTHSDTCPLSA</sequence>
<gene>
    <name evidence="1" type="ORF">L484_026882</name>
</gene>
<accession>W9RUN0</accession>
<dbReference type="EMBL" id="KE344640">
    <property type="protein sequence ID" value="EXB73716.1"/>
    <property type="molecule type" value="Genomic_DNA"/>
</dbReference>
<evidence type="ECO:0000313" key="2">
    <source>
        <dbReference type="Proteomes" id="UP000030645"/>
    </source>
</evidence>
<dbReference type="Proteomes" id="UP000030645">
    <property type="component" value="Unassembled WGS sequence"/>
</dbReference>
<proteinExistence type="predicted"/>
<keyword evidence="2" id="KW-1185">Reference proteome</keyword>
<protein>
    <submittedName>
        <fullName evidence="1">Uncharacterized protein</fullName>
    </submittedName>
</protein>